<organism evidence="1 2">
    <name type="scientific">Hypholoma sublateritium (strain FD-334 SS-4)</name>
    <dbReference type="NCBI Taxonomy" id="945553"/>
    <lineage>
        <taxon>Eukaryota</taxon>
        <taxon>Fungi</taxon>
        <taxon>Dikarya</taxon>
        <taxon>Basidiomycota</taxon>
        <taxon>Agaricomycotina</taxon>
        <taxon>Agaricomycetes</taxon>
        <taxon>Agaricomycetidae</taxon>
        <taxon>Agaricales</taxon>
        <taxon>Agaricineae</taxon>
        <taxon>Strophariaceae</taxon>
        <taxon>Hypholoma</taxon>
    </lineage>
</organism>
<dbReference type="STRING" id="945553.A0A0D2P7K6"/>
<dbReference type="OrthoDB" id="21617at2759"/>
<keyword evidence="2" id="KW-1185">Reference proteome</keyword>
<evidence type="ECO:0000313" key="2">
    <source>
        <dbReference type="Proteomes" id="UP000054270"/>
    </source>
</evidence>
<evidence type="ECO:0000313" key="1">
    <source>
        <dbReference type="EMBL" id="KJA24621.1"/>
    </source>
</evidence>
<reference evidence="2" key="1">
    <citation type="submission" date="2014-04" db="EMBL/GenBank/DDBJ databases">
        <title>Evolutionary Origins and Diversification of the Mycorrhizal Mutualists.</title>
        <authorList>
            <consortium name="DOE Joint Genome Institute"/>
            <consortium name="Mycorrhizal Genomics Consortium"/>
            <person name="Kohler A."/>
            <person name="Kuo A."/>
            <person name="Nagy L.G."/>
            <person name="Floudas D."/>
            <person name="Copeland A."/>
            <person name="Barry K.W."/>
            <person name="Cichocki N."/>
            <person name="Veneault-Fourrey C."/>
            <person name="LaButti K."/>
            <person name="Lindquist E.A."/>
            <person name="Lipzen A."/>
            <person name="Lundell T."/>
            <person name="Morin E."/>
            <person name="Murat C."/>
            <person name="Riley R."/>
            <person name="Ohm R."/>
            <person name="Sun H."/>
            <person name="Tunlid A."/>
            <person name="Henrissat B."/>
            <person name="Grigoriev I.V."/>
            <person name="Hibbett D.S."/>
            <person name="Martin F."/>
        </authorList>
    </citation>
    <scope>NUCLEOTIDE SEQUENCE [LARGE SCALE GENOMIC DNA]</scope>
    <source>
        <strain evidence="2">FD-334 SS-4</strain>
    </source>
</reference>
<accession>A0A0D2P7K6</accession>
<dbReference type="EMBL" id="KN817536">
    <property type="protein sequence ID" value="KJA24621.1"/>
    <property type="molecule type" value="Genomic_DNA"/>
</dbReference>
<dbReference type="AlphaFoldDB" id="A0A0D2P7K6"/>
<dbReference type="Proteomes" id="UP000054270">
    <property type="component" value="Unassembled WGS sequence"/>
</dbReference>
<gene>
    <name evidence="1" type="ORF">HYPSUDRAFT_38689</name>
</gene>
<dbReference type="OMA" id="VPAMYAT"/>
<proteinExistence type="predicted"/>
<name>A0A0D2P7K6_HYPSF</name>
<protein>
    <submittedName>
        <fullName evidence="1">Uncharacterized protein</fullName>
    </submittedName>
</protein>
<sequence>MNSSSNDLPDVAALLKELECSPAWQELKAAHAATVPDADSSNNQVNPVLPAASNAMDVLVHQPVSRDGASSSSAVSVPSVDDLLSQLNATITSADPLPSTSNNSNFGHYDYGQSSSVVPPPGIQSQHYFPPNVTLADDSESRQLCQLTFRQSLPVLSDLGEHPTFVASIKKMKADQDQLERKLWADREAIHTKYQEKLKMAQTKAQMIGSAVSQHEITMLSDAFKKEIYKFDDERVLPAWDGLISRQQGDLAQKGVPTMFVTSDVQDREVRLPLYYICINIFLLSNLL</sequence>